<dbReference type="PROSITE" id="PS50926">
    <property type="entry name" value="TRAM"/>
    <property type="match status" value="1"/>
</dbReference>
<feature type="compositionally biased region" description="Low complexity" evidence="5">
    <location>
        <begin position="278"/>
        <end position="288"/>
    </location>
</feature>
<reference evidence="8" key="1">
    <citation type="journal article" date="2019" name="Int. J. Syst. Evol. Microbiol.">
        <title>The Global Catalogue of Microorganisms (GCM) 10K type strain sequencing project: providing services to taxonomists for standard genome sequencing and annotation.</title>
        <authorList>
            <consortium name="The Broad Institute Genomics Platform"/>
            <consortium name="The Broad Institute Genome Sequencing Center for Infectious Disease"/>
            <person name="Wu L."/>
            <person name="Ma J."/>
        </authorList>
    </citation>
    <scope>NUCLEOTIDE SEQUENCE [LARGE SCALE GENOMIC DNA]</scope>
    <source>
        <strain evidence="8">JCM 14309</strain>
    </source>
</reference>
<keyword evidence="1 4" id="KW-0489">Methyltransferase</keyword>
<gene>
    <name evidence="7" type="ORF">GCM10010529_04170</name>
</gene>
<accession>A0ABP6LSY9</accession>
<proteinExistence type="inferred from homology"/>
<evidence type="ECO:0000313" key="7">
    <source>
        <dbReference type="EMBL" id="GAA3053314.1"/>
    </source>
</evidence>
<feature type="binding site" evidence="4">
    <location>
        <position position="351"/>
    </location>
    <ligand>
        <name>S-adenosyl-L-methionine</name>
        <dbReference type="ChEBI" id="CHEBI:59789"/>
    </ligand>
</feature>
<organism evidence="7 8">
    <name type="scientific">Nesterenkonia aethiopica</name>
    <dbReference type="NCBI Taxonomy" id="269144"/>
    <lineage>
        <taxon>Bacteria</taxon>
        <taxon>Bacillati</taxon>
        <taxon>Actinomycetota</taxon>
        <taxon>Actinomycetes</taxon>
        <taxon>Micrococcales</taxon>
        <taxon>Micrococcaceae</taxon>
        <taxon>Nesterenkonia</taxon>
    </lineage>
</organism>
<keyword evidence="8" id="KW-1185">Reference proteome</keyword>
<sequence length="515" mass="55741">MVTSRQAGTTHSQQLLTLDVGPMAHGGHCVARHEGRVIFVRHAIPGEVVRARVTDSGPQAKFWRADVVEVLEASDYRRRHIWKLADALRAHEMDRLPVGGAEYGHITDQHQRRVKAQVFRDTLQRIGGIHLQDLTLAHAPADGEIHVVDVGERHSNGLHWRTRVSFGVNDHGVLSMKPYRSHELIDLRGMPLAVEDIHESRLFGGDFTGAQRVDVVAPGGRAPLALVVHAEQSRAEEAGLRQRLLRIADVEPKVETIVLALARADDARAEAPNGGGAVARNGARSGVRNGRRGSARGRTRGRPEVPRVPAVVEHEIVLGGRTVAEPLPVPVATGDGEERAVVPLRPEGFWQIHRHAPEALVRTIDEMASVGAGDAVADLYAGAGLFTAWAAARTGETGQVLSVEAAAGSSASARELFDRTQHVRVETAPVERVLDALGGHDLILVDPPRAGAGKKVIGGVDAADARRLVYVSCEPASFARDAKDLLARGWRLADLQVLDLYPNTHHMESVALFER</sequence>
<dbReference type="EMBL" id="BAAAVT010000002">
    <property type="protein sequence ID" value="GAA3053314.1"/>
    <property type="molecule type" value="Genomic_DNA"/>
</dbReference>
<evidence type="ECO:0000256" key="4">
    <source>
        <dbReference type="PROSITE-ProRule" id="PRU01024"/>
    </source>
</evidence>
<evidence type="ECO:0000256" key="5">
    <source>
        <dbReference type="SAM" id="MobiDB-lite"/>
    </source>
</evidence>
<dbReference type="Gene3D" id="2.40.50.140">
    <property type="entry name" value="Nucleic acid-binding proteins"/>
    <property type="match status" value="1"/>
</dbReference>
<comment type="caution">
    <text evidence="7">The sequence shown here is derived from an EMBL/GenBank/DDBJ whole genome shotgun (WGS) entry which is preliminary data.</text>
</comment>
<dbReference type="PANTHER" id="PTHR11061">
    <property type="entry name" value="RNA M5U METHYLTRANSFERASE"/>
    <property type="match status" value="1"/>
</dbReference>
<dbReference type="InterPro" id="IPR002792">
    <property type="entry name" value="TRAM_dom"/>
</dbReference>
<feature type="domain" description="TRAM" evidence="6">
    <location>
        <begin position="4"/>
        <end position="69"/>
    </location>
</feature>
<dbReference type="RefSeq" id="WP_344683013.1">
    <property type="nucleotide sequence ID" value="NZ_BAAAVT010000002.1"/>
</dbReference>
<dbReference type="InterPro" id="IPR029063">
    <property type="entry name" value="SAM-dependent_MTases_sf"/>
</dbReference>
<evidence type="ECO:0000256" key="2">
    <source>
        <dbReference type="ARBA" id="ARBA00022679"/>
    </source>
</evidence>
<evidence type="ECO:0000256" key="1">
    <source>
        <dbReference type="ARBA" id="ARBA00022603"/>
    </source>
</evidence>
<feature type="region of interest" description="Disordered" evidence="5">
    <location>
        <begin position="269"/>
        <end position="304"/>
    </location>
</feature>
<feature type="compositionally biased region" description="Basic residues" evidence="5">
    <location>
        <begin position="289"/>
        <end position="300"/>
    </location>
</feature>
<feature type="binding site" evidence="4">
    <location>
        <position position="446"/>
    </location>
    <ligand>
        <name>S-adenosyl-L-methionine</name>
        <dbReference type="ChEBI" id="CHEBI:59789"/>
    </ligand>
</feature>
<dbReference type="Gene3D" id="3.40.50.150">
    <property type="entry name" value="Vaccinia Virus protein VP39"/>
    <property type="match status" value="1"/>
</dbReference>
<dbReference type="PROSITE" id="PS51687">
    <property type="entry name" value="SAM_MT_RNA_M5U"/>
    <property type="match status" value="1"/>
</dbReference>
<dbReference type="Pfam" id="PF05958">
    <property type="entry name" value="tRNA_U5-meth_tr"/>
    <property type="match status" value="1"/>
</dbReference>
<feature type="active site" description="Nucleophile" evidence="4">
    <location>
        <position position="473"/>
    </location>
</feature>
<evidence type="ECO:0000313" key="8">
    <source>
        <dbReference type="Proteomes" id="UP001500236"/>
    </source>
</evidence>
<protein>
    <recommendedName>
        <fullName evidence="6">TRAM domain-containing protein</fullName>
    </recommendedName>
</protein>
<keyword evidence="3 4" id="KW-0949">S-adenosyl-L-methionine</keyword>
<keyword evidence="2 4" id="KW-0808">Transferase</keyword>
<dbReference type="SUPFAM" id="SSF53335">
    <property type="entry name" value="S-adenosyl-L-methionine-dependent methyltransferases"/>
    <property type="match status" value="1"/>
</dbReference>
<dbReference type="InterPro" id="IPR010280">
    <property type="entry name" value="U5_MeTrfase_fam"/>
</dbReference>
<evidence type="ECO:0000259" key="6">
    <source>
        <dbReference type="PROSITE" id="PS50926"/>
    </source>
</evidence>
<feature type="binding site" evidence="4">
    <location>
        <position position="404"/>
    </location>
    <ligand>
        <name>S-adenosyl-L-methionine</name>
        <dbReference type="ChEBI" id="CHEBI:59789"/>
    </ligand>
</feature>
<comment type="similarity">
    <text evidence="4">Belongs to the class I-like SAM-binding methyltransferase superfamily. RNA M5U methyltransferase family.</text>
</comment>
<dbReference type="Proteomes" id="UP001500236">
    <property type="component" value="Unassembled WGS sequence"/>
</dbReference>
<dbReference type="PANTHER" id="PTHR11061:SF30">
    <property type="entry name" value="TRNA (URACIL(54)-C(5))-METHYLTRANSFERASE"/>
    <property type="match status" value="1"/>
</dbReference>
<dbReference type="SUPFAM" id="SSF50249">
    <property type="entry name" value="Nucleic acid-binding proteins"/>
    <property type="match status" value="1"/>
</dbReference>
<dbReference type="InterPro" id="IPR012340">
    <property type="entry name" value="NA-bd_OB-fold"/>
</dbReference>
<name>A0ABP6LSY9_9MICC</name>
<feature type="binding site" evidence="4">
    <location>
        <position position="380"/>
    </location>
    <ligand>
        <name>S-adenosyl-L-methionine</name>
        <dbReference type="ChEBI" id="CHEBI:59789"/>
    </ligand>
</feature>
<evidence type="ECO:0000256" key="3">
    <source>
        <dbReference type="ARBA" id="ARBA00022691"/>
    </source>
</evidence>